<evidence type="ECO:0000313" key="1">
    <source>
        <dbReference type="EMBL" id="ROR82746.1"/>
    </source>
</evidence>
<protein>
    <submittedName>
        <fullName evidence="1">Streptomycin 6-kinase</fullName>
    </submittedName>
</protein>
<gene>
    <name evidence="1" type="ORF">EDD42_2842</name>
</gene>
<dbReference type="Gene3D" id="3.90.1200.10">
    <property type="match status" value="1"/>
</dbReference>
<dbReference type="GO" id="GO:0019748">
    <property type="term" value="P:secondary metabolic process"/>
    <property type="evidence" value="ECO:0007669"/>
    <property type="project" value="InterPro"/>
</dbReference>
<keyword evidence="1" id="KW-0418">Kinase</keyword>
<dbReference type="RefSeq" id="WP_200811421.1">
    <property type="nucleotide sequence ID" value="NZ_FXAP01000004.1"/>
</dbReference>
<name>A0A3N2C5J1_9MICO</name>
<dbReference type="InterPro" id="IPR011009">
    <property type="entry name" value="Kinase-like_dom_sf"/>
</dbReference>
<sequence>MTWRPGSIDAAVEQWRLVPDGELIVTPSSRLLPVTHHGRPAMLKVPLVHEEALGGRLLAAWNGAGCAAVFAGDDHAIVLERATSGRDLASLTRAGGDLGAVAILCSVLDTLHTAIATPAQTDAGGVIAELPTLRRWFRELLADDDSAPGTLLGDPASAAFLERGRELADRLLDTTTPADVVVLHGDLHHMNVLEFAPGDWRAIDPKGIVGHRAFDAAALFSNPDPATARNPQLFADRIELVSRSLGLSRTVLLEWGVARSALSAVWSLQDGLLDDARATVELGRLAEDGLR</sequence>
<dbReference type="AlphaFoldDB" id="A0A3N2C5J1"/>
<keyword evidence="1" id="KW-0808">Transferase</keyword>
<dbReference type="InterPro" id="IPR006748">
    <property type="entry name" value="NH2Glyco/OHUrea_AB-resist_kin"/>
</dbReference>
<evidence type="ECO:0000313" key="2">
    <source>
        <dbReference type="Proteomes" id="UP000266915"/>
    </source>
</evidence>
<proteinExistence type="predicted"/>
<comment type="caution">
    <text evidence="1">The sequence shown here is derived from an EMBL/GenBank/DDBJ whole genome shotgun (WGS) entry which is preliminary data.</text>
</comment>
<dbReference type="Pfam" id="PF04655">
    <property type="entry name" value="APH_6_hur"/>
    <property type="match status" value="1"/>
</dbReference>
<reference evidence="1 2" key="1">
    <citation type="submission" date="2018-11" db="EMBL/GenBank/DDBJ databases">
        <title>Sequencing the genomes of 1000 actinobacteria strains.</title>
        <authorList>
            <person name="Klenk H.-P."/>
        </authorList>
    </citation>
    <scope>NUCLEOTIDE SEQUENCE [LARGE SCALE GENOMIC DNA]</scope>
    <source>
        <strain evidence="1 2">DSM 14012</strain>
    </source>
</reference>
<organism evidence="1 2">
    <name type="scientific">Plantibacter flavus</name>
    <dbReference type="NCBI Taxonomy" id="150123"/>
    <lineage>
        <taxon>Bacteria</taxon>
        <taxon>Bacillati</taxon>
        <taxon>Actinomycetota</taxon>
        <taxon>Actinomycetes</taxon>
        <taxon>Micrococcales</taxon>
        <taxon>Microbacteriaceae</taxon>
        <taxon>Plantibacter</taxon>
    </lineage>
</organism>
<dbReference type="Proteomes" id="UP000266915">
    <property type="component" value="Unassembled WGS sequence"/>
</dbReference>
<dbReference type="SUPFAM" id="SSF56112">
    <property type="entry name" value="Protein kinase-like (PK-like)"/>
    <property type="match status" value="1"/>
</dbReference>
<dbReference type="GO" id="GO:0016301">
    <property type="term" value="F:kinase activity"/>
    <property type="evidence" value="ECO:0007669"/>
    <property type="project" value="UniProtKB-KW"/>
</dbReference>
<accession>A0A3N2C5J1</accession>
<dbReference type="GO" id="GO:0016773">
    <property type="term" value="F:phosphotransferase activity, alcohol group as acceptor"/>
    <property type="evidence" value="ECO:0007669"/>
    <property type="project" value="InterPro"/>
</dbReference>
<keyword evidence="2" id="KW-1185">Reference proteome</keyword>
<dbReference type="EMBL" id="RKHL01000001">
    <property type="protein sequence ID" value="ROR82746.1"/>
    <property type="molecule type" value="Genomic_DNA"/>
</dbReference>